<dbReference type="GeneID" id="9583754"/>
<sequence>MASFIIPDDGFNVTDHGPDVVPPLILQAEVQTLYIEFLKMDTDGRTAEEIASLKNHAILKADFVRDVDIYSGARINMVVNFDVLSETSAGGNSHKLGMLLVRPIKYRASSFSSACTAVLPLKQRVTFEHLIRAITDNNLQYFYFCTVDEKYYGCRDFV</sequence>
<reference evidence="2" key="1">
    <citation type="journal article" date="2011" name="Genome Biol.">
        <title>Comparative and functional genomics provide insights into the pathogenicity of dermatophytic fungi.</title>
        <authorList>
            <person name="Burmester A."/>
            <person name="Shelest E."/>
            <person name="Gloeckner G."/>
            <person name="Heddergott C."/>
            <person name="Schindler S."/>
            <person name="Staib P."/>
            <person name="Heidel A."/>
            <person name="Felder M."/>
            <person name="Petzold A."/>
            <person name="Szafranski K."/>
            <person name="Feuermann M."/>
            <person name="Pedruzzi I."/>
            <person name="Priebe S."/>
            <person name="Groth M."/>
            <person name="Winkler R."/>
            <person name="Li W."/>
            <person name="Kniemeyer O."/>
            <person name="Schroeckh V."/>
            <person name="Hertweck C."/>
            <person name="Hube B."/>
            <person name="White T.C."/>
            <person name="Platzer M."/>
            <person name="Guthke R."/>
            <person name="Heitman J."/>
            <person name="Woestemeyer J."/>
            <person name="Zipfel P.F."/>
            <person name="Monod M."/>
            <person name="Brakhage A.A."/>
        </authorList>
    </citation>
    <scope>NUCLEOTIDE SEQUENCE [LARGE SCALE GENOMIC DNA]</scope>
    <source>
        <strain evidence="2">HKI 0517</strain>
    </source>
</reference>
<protein>
    <submittedName>
        <fullName evidence="1">Uncharacterized protein</fullName>
    </submittedName>
</protein>
<proteinExistence type="predicted"/>
<organism evidence="1 2">
    <name type="scientific">Trichophyton verrucosum (strain HKI 0517)</name>
    <dbReference type="NCBI Taxonomy" id="663202"/>
    <lineage>
        <taxon>Eukaryota</taxon>
        <taxon>Fungi</taxon>
        <taxon>Dikarya</taxon>
        <taxon>Ascomycota</taxon>
        <taxon>Pezizomycotina</taxon>
        <taxon>Eurotiomycetes</taxon>
        <taxon>Eurotiomycetidae</taxon>
        <taxon>Onygenales</taxon>
        <taxon>Arthrodermataceae</taxon>
        <taxon>Trichophyton</taxon>
    </lineage>
</organism>
<gene>
    <name evidence="1" type="ORF">TRV_08115</name>
</gene>
<dbReference type="RefSeq" id="XP_003017859.1">
    <property type="nucleotide sequence ID" value="XM_003017813.1"/>
</dbReference>
<dbReference type="EMBL" id="ACYE01000517">
    <property type="protein sequence ID" value="EFE37214.1"/>
    <property type="molecule type" value="Genomic_DNA"/>
</dbReference>
<keyword evidence="2" id="KW-1185">Reference proteome</keyword>
<dbReference type="HOGENOM" id="CLU_1670657_0_0_1"/>
<evidence type="ECO:0000313" key="1">
    <source>
        <dbReference type="EMBL" id="EFE37214.1"/>
    </source>
</evidence>
<evidence type="ECO:0000313" key="2">
    <source>
        <dbReference type="Proteomes" id="UP000008383"/>
    </source>
</evidence>
<dbReference type="AlphaFoldDB" id="D4DLP1"/>
<dbReference type="KEGG" id="tve:TRV_08115"/>
<comment type="caution">
    <text evidence="1">The sequence shown here is derived from an EMBL/GenBank/DDBJ whole genome shotgun (WGS) entry which is preliminary data.</text>
</comment>
<name>D4DLP1_TRIVH</name>
<dbReference type="Proteomes" id="UP000008383">
    <property type="component" value="Unassembled WGS sequence"/>
</dbReference>
<accession>D4DLP1</accession>